<dbReference type="EMBL" id="CM042883">
    <property type="protein sequence ID" value="KAI4376750.1"/>
    <property type="molecule type" value="Genomic_DNA"/>
</dbReference>
<evidence type="ECO:0000313" key="2">
    <source>
        <dbReference type="Proteomes" id="UP001057402"/>
    </source>
</evidence>
<accession>A0ACB9RCV4</accession>
<proteinExistence type="predicted"/>
<name>A0ACB9RCV4_9MYRT</name>
<comment type="caution">
    <text evidence="1">The sequence shown here is derived from an EMBL/GenBank/DDBJ whole genome shotgun (WGS) entry which is preliminary data.</text>
</comment>
<protein>
    <submittedName>
        <fullName evidence="1">Uncharacterized protein</fullName>
    </submittedName>
</protein>
<organism evidence="1 2">
    <name type="scientific">Melastoma candidum</name>
    <dbReference type="NCBI Taxonomy" id="119954"/>
    <lineage>
        <taxon>Eukaryota</taxon>
        <taxon>Viridiplantae</taxon>
        <taxon>Streptophyta</taxon>
        <taxon>Embryophyta</taxon>
        <taxon>Tracheophyta</taxon>
        <taxon>Spermatophyta</taxon>
        <taxon>Magnoliopsida</taxon>
        <taxon>eudicotyledons</taxon>
        <taxon>Gunneridae</taxon>
        <taxon>Pentapetalae</taxon>
        <taxon>rosids</taxon>
        <taxon>malvids</taxon>
        <taxon>Myrtales</taxon>
        <taxon>Melastomataceae</taxon>
        <taxon>Melastomatoideae</taxon>
        <taxon>Melastomateae</taxon>
        <taxon>Melastoma</taxon>
    </lineage>
</organism>
<dbReference type="Proteomes" id="UP001057402">
    <property type="component" value="Chromosome 4"/>
</dbReference>
<sequence>MRVGQDCTQPDYIKMVKALCGEHNVSLINVPSAKTLGEWAGINLFRDIVHRGIRSQRFLFPRVAAAVGDGGGERDAECGRWIGNGGAVPEWGSVKGEVDEDTGDNPGIMDEEMDSAAKKIRYEAWLLRPTK</sequence>
<keyword evidence="2" id="KW-1185">Reference proteome</keyword>
<gene>
    <name evidence="1" type="ORF">MLD38_014475</name>
</gene>
<evidence type="ECO:0000313" key="1">
    <source>
        <dbReference type="EMBL" id="KAI4376750.1"/>
    </source>
</evidence>
<reference evidence="2" key="1">
    <citation type="journal article" date="2023" name="Front. Plant Sci.">
        <title>Chromosomal-level genome assembly of Melastoma candidum provides insights into trichome evolution.</title>
        <authorList>
            <person name="Zhong Y."/>
            <person name="Wu W."/>
            <person name="Sun C."/>
            <person name="Zou P."/>
            <person name="Liu Y."/>
            <person name="Dai S."/>
            <person name="Zhou R."/>
        </authorList>
    </citation>
    <scope>NUCLEOTIDE SEQUENCE [LARGE SCALE GENOMIC DNA]</scope>
</reference>